<dbReference type="GO" id="GO:0005764">
    <property type="term" value="C:lysosome"/>
    <property type="evidence" value="ECO:0007669"/>
    <property type="project" value="TreeGrafter"/>
</dbReference>
<dbReference type="InterPro" id="IPR027291">
    <property type="entry name" value="Glyco_hydro_38_N_sf"/>
</dbReference>
<evidence type="ECO:0000256" key="5">
    <source>
        <dbReference type="SAM" id="SignalP"/>
    </source>
</evidence>
<dbReference type="Gene3D" id="3.20.110.10">
    <property type="entry name" value="Glycoside hydrolase 38, N terminal domain"/>
    <property type="match status" value="1"/>
</dbReference>
<feature type="chain" id="PRO_5035792073" description="Lysosomal alpha-mannosidase" evidence="5">
    <location>
        <begin position="25"/>
        <end position="79"/>
    </location>
</feature>
<dbReference type="GO" id="GO:0006013">
    <property type="term" value="P:mannose metabolic process"/>
    <property type="evidence" value="ECO:0007669"/>
    <property type="project" value="InterPro"/>
</dbReference>
<name>A0A8T2M7T2_ASTMX</name>
<proteinExistence type="predicted"/>
<dbReference type="GO" id="GO:0004559">
    <property type="term" value="F:alpha-mannosidase activity"/>
    <property type="evidence" value="ECO:0007669"/>
    <property type="project" value="InterPro"/>
</dbReference>
<dbReference type="InterPro" id="IPR050843">
    <property type="entry name" value="Glycosyl_Hydrlase_38"/>
</dbReference>
<evidence type="ECO:0000256" key="2">
    <source>
        <dbReference type="ARBA" id="ARBA00044220"/>
    </source>
</evidence>
<dbReference type="PANTHER" id="PTHR11607:SF3">
    <property type="entry name" value="LYSOSOMAL ALPHA-MANNOSIDASE"/>
    <property type="match status" value="1"/>
</dbReference>
<dbReference type="PANTHER" id="PTHR11607">
    <property type="entry name" value="ALPHA-MANNOSIDASE"/>
    <property type="match status" value="1"/>
</dbReference>
<dbReference type="Pfam" id="PF01074">
    <property type="entry name" value="Glyco_hydro_38N"/>
    <property type="match status" value="1"/>
</dbReference>
<evidence type="ECO:0000313" key="8">
    <source>
        <dbReference type="Proteomes" id="UP000752171"/>
    </source>
</evidence>
<evidence type="ECO:0000256" key="1">
    <source>
        <dbReference type="ARBA" id="ARBA00044166"/>
    </source>
</evidence>
<reference evidence="7 8" key="1">
    <citation type="submission" date="2021-07" db="EMBL/GenBank/DDBJ databases">
        <authorList>
            <person name="Imarazene B."/>
            <person name="Zahm M."/>
            <person name="Klopp C."/>
            <person name="Cabau C."/>
            <person name="Beille S."/>
            <person name="Jouanno E."/>
            <person name="Castinel A."/>
            <person name="Lluch J."/>
            <person name="Gil L."/>
            <person name="Kuchtly C."/>
            <person name="Lopez Roques C."/>
            <person name="Donnadieu C."/>
            <person name="Parrinello H."/>
            <person name="Journot L."/>
            <person name="Du K."/>
            <person name="Schartl M."/>
            <person name="Retaux S."/>
            <person name="Guiguen Y."/>
        </authorList>
    </citation>
    <scope>NUCLEOTIDE SEQUENCE [LARGE SCALE GENOMIC DNA]</scope>
    <source>
        <strain evidence="7">Pach_M1</strain>
        <tissue evidence="7">Testis</tissue>
    </source>
</reference>
<dbReference type="InterPro" id="IPR011330">
    <property type="entry name" value="Glyco_hydro/deAcase_b/a-brl"/>
</dbReference>
<dbReference type="EMBL" id="JAICCE010000002">
    <property type="protein sequence ID" value="KAG9280618.1"/>
    <property type="molecule type" value="Genomic_DNA"/>
</dbReference>
<organism evidence="7 8">
    <name type="scientific">Astyanax mexicanus</name>
    <name type="common">Blind cave fish</name>
    <name type="synonym">Astyanax fasciatus mexicanus</name>
    <dbReference type="NCBI Taxonomy" id="7994"/>
    <lineage>
        <taxon>Eukaryota</taxon>
        <taxon>Metazoa</taxon>
        <taxon>Chordata</taxon>
        <taxon>Craniata</taxon>
        <taxon>Vertebrata</taxon>
        <taxon>Euteleostomi</taxon>
        <taxon>Actinopterygii</taxon>
        <taxon>Neopterygii</taxon>
        <taxon>Teleostei</taxon>
        <taxon>Ostariophysi</taxon>
        <taxon>Characiformes</taxon>
        <taxon>Characoidei</taxon>
        <taxon>Acestrorhamphidae</taxon>
        <taxon>Acestrorhamphinae</taxon>
        <taxon>Astyanax</taxon>
    </lineage>
</organism>
<feature type="domain" description="Glycoside hydrolase family 38 N-terminal" evidence="6">
    <location>
        <begin position="51"/>
        <end position="71"/>
    </location>
</feature>
<dbReference type="SUPFAM" id="SSF88713">
    <property type="entry name" value="Glycoside hydrolase/deacetylase"/>
    <property type="match status" value="1"/>
</dbReference>
<dbReference type="Proteomes" id="UP000752171">
    <property type="component" value="Unassembled WGS sequence"/>
</dbReference>
<accession>A0A8T2M7T2</accession>
<comment type="caution">
    <text evidence="7">The sequence shown here is derived from an EMBL/GenBank/DDBJ whole genome shotgun (WGS) entry which is preliminary data.</text>
</comment>
<evidence type="ECO:0000256" key="4">
    <source>
        <dbReference type="ARBA" id="ARBA00044360"/>
    </source>
</evidence>
<sequence>MMAESRLLLCALTLLLTAASTARALPVHTARHTSDQCGYQSCPATKPSMLNVHLVPHTHDDVGWLKTVDQYYYGGEEPS</sequence>
<dbReference type="InterPro" id="IPR000602">
    <property type="entry name" value="Glyco_hydro_38_N"/>
</dbReference>
<evidence type="ECO:0000259" key="6">
    <source>
        <dbReference type="Pfam" id="PF01074"/>
    </source>
</evidence>
<evidence type="ECO:0000313" key="7">
    <source>
        <dbReference type="EMBL" id="KAG9280618.1"/>
    </source>
</evidence>
<feature type="signal peptide" evidence="5">
    <location>
        <begin position="1"/>
        <end position="24"/>
    </location>
</feature>
<protein>
    <recommendedName>
        <fullName evidence="1">Lysosomal alpha-mannosidase</fullName>
    </recommendedName>
    <alternativeName>
        <fullName evidence="3">Lysosomal acid alpha-mannosidase</fullName>
    </alternativeName>
    <alternativeName>
        <fullName evidence="2">Mannosidase alpha class 2B member 1</fullName>
    </alternativeName>
    <alternativeName>
        <fullName evidence="4">Mannosidase alpha-B</fullName>
    </alternativeName>
</protein>
<keyword evidence="5" id="KW-0732">Signal</keyword>
<gene>
    <name evidence="7" type="primary">MAN2B1</name>
    <name evidence="7" type="ORF">AMEX_G3352</name>
</gene>
<evidence type="ECO:0000256" key="3">
    <source>
        <dbReference type="ARBA" id="ARBA00044241"/>
    </source>
</evidence>
<dbReference type="AlphaFoldDB" id="A0A8T2M7T2"/>